<dbReference type="Pfam" id="PF04071">
    <property type="entry name" value="zf-like"/>
    <property type="match status" value="1"/>
</dbReference>
<evidence type="ECO:0000313" key="2">
    <source>
        <dbReference type="EMBL" id="MDM8274952.1"/>
    </source>
</evidence>
<evidence type="ECO:0000259" key="1">
    <source>
        <dbReference type="Pfam" id="PF04071"/>
    </source>
</evidence>
<dbReference type="Proteomes" id="UP001529421">
    <property type="component" value="Unassembled WGS sequence"/>
</dbReference>
<accession>A0ABT7VAS2</accession>
<gene>
    <name evidence="2" type="ORF">QUW28_05485</name>
</gene>
<name>A0ABT7VAS2_9ACTN</name>
<evidence type="ECO:0000313" key="3">
    <source>
        <dbReference type="Proteomes" id="UP001529421"/>
    </source>
</evidence>
<dbReference type="InterPro" id="IPR007212">
    <property type="entry name" value="Zf-like"/>
</dbReference>
<feature type="domain" description="Cysteine-rich small" evidence="1">
    <location>
        <begin position="8"/>
        <end position="86"/>
    </location>
</feature>
<organism evidence="2 3">
    <name type="scientific">Enorma phocaeensis</name>
    <dbReference type="NCBI Taxonomy" id="1871019"/>
    <lineage>
        <taxon>Bacteria</taxon>
        <taxon>Bacillati</taxon>
        <taxon>Actinomycetota</taxon>
        <taxon>Coriobacteriia</taxon>
        <taxon>Coriobacteriales</taxon>
        <taxon>Coriobacteriaceae</taxon>
        <taxon>Enorma</taxon>
    </lineage>
</organism>
<comment type="caution">
    <text evidence="2">The sequence shown here is derived from an EMBL/GenBank/DDBJ whole genome shotgun (WGS) entry which is preliminary data.</text>
</comment>
<protein>
    <submittedName>
        <fullName evidence="2">Cysteine-rich small domain-containing protein</fullName>
    </submittedName>
</protein>
<dbReference type="EMBL" id="JAUDDZ010000006">
    <property type="protein sequence ID" value="MDM8274952.1"/>
    <property type="molecule type" value="Genomic_DNA"/>
</dbReference>
<reference evidence="3" key="1">
    <citation type="submission" date="2023-06" db="EMBL/GenBank/DDBJ databases">
        <title>Identification and characterization of horizontal gene transfer across gut microbiota members of farm animals based on homology search.</title>
        <authorList>
            <person name="Zeman M."/>
            <person name="Kubasova T."/>
            <person name="Jahodarova E."/>
            <person name="Nykrynova M."/>
            <person name="Rychlik I."/>
        </authorList>
    </citation>
    <scope>NUCLEOTIDE SEQUENCE [LARGE SCALE GENOMIC DNA]</scope>
    <source>
        <strain evidence="3">154_Feed</strain>
    </source>
</reference>
<sequence length="92" mass="10785">MADEQTRNYQFFNHAACEFYPCHDMPAEELNCLFCFCPLYCLGDSCGGDFTYVGEAGDIKDCSRCTLPHRRENYAYIMRQYERVRELAARRS</sequence>
<dbReference type="RefSeq" id="WP_239462367.1">
    <property type="nucleotide sequence ID" value="NZ_JACJKQ010000005.1"/>
</dbReference>
<keyword evidence="3" id="KW-1185">Reference proteome</keyword>
<proteinExistence type="predicted"/>